<evidence type="ECO:0000313" key="2">
    <source>
        <dbReference type="EMBL" id="OJD36887.1"/>
    </source>
</evidence>
<sequence length="258" mass="27028">MQIIPPTQSIRNNNIYLHSHNTRSTAVAARMVAVALSNGDDAAAAAASPSDPFTATATSTATAAAGRSSSTPGGGGGKGLLDIELSHMGSWVQTQVEDDNDWQGGSFPHISEKEAVLKEKRNGKDDGGGGDGYGYEAVEKSRDGVVGNQKVLGTCTSTTHGARDGHDNGGGDDVVFIYSGSSQVENFLSWFSLASKELMKLESLQGSIPPIKHSKSPPSQVCDAISYVHTFAGTVRAKPSPFPFTPSIVIERKDMSES</sequence>
<dbReference type="GeneID" id="31020130"/>
<proteinExistence type="predicted"/>
<feature type="region of interest" description="Disordered" evidence="1">
    <location>
        <begin position="112"/>
        <end position="133"/>
    </location>
</feature>
<name>A0A1J9S8Q1_9PEZI</name>
<accession>A0A1J9S8Q1</accession>
<dbReference type="EMBL" id="MNUE01000009">
    <property type="protein sequence ID" value="OJD36887.1"/>
    <property type="molecule type" value="Genomic_DNA"/>
</dbReference>
<organism evidence="2 3">
    <name type="scientific">Diplodia corticola</name>
    <dbReference type="NCBI Taxonomy" id="236234"/>
    <lineage>
        <taxon>Eukaryota</taxon>
        <taxon>Fungi</taxon>
        <taxon>Dikarya</taxon>
        <taxon>Ascomycota</taxon>
        <taxon>Pezizomycotina</taxon>
        <taxon>Dothideomycetes</taxon>
        <taxon>Dothideomycetes incertae sedis</taxon>
        <taxon>Botryosphaeriales</taxon>
        <taxon>Botryosphaeriaceae</taxon>
        <taxon>Diplodia</taxon>
    </lineage>
</organism>
<feature type="region of interest" description="Disordered" evidence="1">
    <location>
        <begin position="43"/>
        <end position="80"/>
    </location>
</feature>
<reference evidence="2 3" key="1">
    <citation type="submission" date="2016-10" db="EMBL/GenBank/DDBJ databases">
        <title>Proteomics and genomics reveal pathogen-plant mechanisms compatible with a hemibiotrophic lifestyle of Diplodia corticola.</title>
        <authorList>
            <person name="Fernandes I."/>
            <person name="De Jonge R."/>
            <person name="Van De Peer Y."/>
            <person name="Devreese B."/>
            <person name="Alves A."/>
            <person name="Esteves A.C."/>
        </authorList>
    </citation>
    <scope>NUCLEOTIDE SEQUENCE [LARGE SCALE GENOMIC DNA]</scope>
    <source>
        <strain evidence="2 3">CBS 112549</strain>
    </source>
</reference>
<evidence type="ECO:0000313" key="3">
    <source>
        <dbReference type="Proteomes" id="UP000183809"/>
    </source>
</evidence>
<dbReference type="RefSeq" id="XP_020133147.1">
    <property type="nucleotide sequence ID" value="XM_020279866.1"/>
</dbReference>
<dbReference type="AlphaFoldDB" id="A0A1J9S8Q1"/>
<evidence type="ECO:0000256" key="1">
    <source>
        <dbReference type="SAM" id="MobiDB-lite"/>
    </source>
</evidence>
<protein>
    <submittedName>
        <fullName evidence="2">Uncharacterized protein</fullName>
    </submittedName>
</protein>
<keyword evidence="3" id="KW-1185">Reference proteome</keyword>
<gene>
    <name evidence="2" type="ORF">BKCO1_900043</name>
</gene>
<feature type="compositionally biased region" description="Basic and acidic residues" evidence="1">
    <location>
        <begin position="112"/>
        <end position="127"/>
    </location>
</feature>
<dbReference type="Proteomes" id="UP000183809">
    <property type="component" value="Unassembled WGS sequence"/>
</dbReference>
<feature type="compositionally biased region" description="Low complexity" evidence="1">
    <location>
        <begin position="43"/>
        <end position="71"/>
    </location>
</feature>
<comment type="caution">
    <text evidence="2">The sequence shown here is derived from an EMBL/GenBank/DDBJ whole genome shotgun (WGS) entry which is preliminary data.</text>
</comment>